<evidence type="ECO:0000256" key="5">
    <source>
        <dbReference type="ARBA" id="ARBA00023288"/>
    </source>
</evidence>
<name>A0A291H0R2_9MICO</name>
<dbReference type="InterPro" id="IPR006311">
    <property type="entry name" value="TAT_signal"/>
</dbReference>
<dbReference type="PIRSF" id="PIRSF002854">
    <property type="entry name" value="MetQ"/>
    <property type="match status" value="1"/>
</dbReference>
<dbReference type="PROSITE" id="PS51318">
    <property type="entry name" value="TAT"/>
    <property type="match status" value="1"/>
</dbReference>
<dbReference type="Pfam" id="PF03180">
    <property type="entry name" value="Lipoprotein_9"/>
    <property type="match status" value="1"/>
</dbReference>
<dbReference type="InterPro" id="IPR004872">
    <property type="entry name" value="Lipoprotein_NlpA"/>
</dbReference>
<accession>A0A291H0R2</accession>
<evidence type="ECO:0000256" key="4">
    <source>
        <dbReference type="ARBA" id="ARBA00023139"/>
    </source>
</evidence>
<dbReference type="CDD" id="cd13597">
    <property type="entry name" value="PBP2_lipoprotein_Tp32"/>
    <property type="match status" value="1"/>
</dbReference>
<dbReference type="OrthoDB" id="9812878at2"/>
<proteinExistence type="inferred from homology"/>
<dbReference type="Gene3D" id="3.40.190.10">
    <property type="entry name" value="Periplasmic binding protein-like II"/>
    <property type="match status" value="2"/>
</dbReference>
<comment type="subcellular location">
    <subcellularLocation>
        <location evidence="1">Membrane</location>
        <topology evidence="1">Lipid-anchor</topology>
    </subcellularLocation>
</comment>
<dbReference type="AlphaFoldDB" id="A0A291H0R2"/>
<reference evidence="9 10" key="1">
    <citation type="journal article" date="2014" name="Int. J. Syst. Evol. Microbiol.">
        <title>Brachybacterium ginsengisoli sp. nov., isolated from soil of a ginseng field.</title>
        <authorList>
            <person name="Hoang V.A."/>
            <person name="Kim Y.J."/>
            <person name="Nguyen N.L."/>
            <person name="Yang D.C."/>
        </authorList>
    </citation>
    <scope>NUCLEOTIDE SEQUENCE [LARGE SCALE GENOMIC DNA]</scope>
    <source>
        <strain evidence="9 10">DCY80</strain>
    </source>
</reference>
<keyword evidence="5 6" id="KW-0449">Lipoprotein</keyword>
<dbReference type="RefSeq" id="WP_096800495.1">
    <property type="nucleotide sequence ID" value="NZ_CP023564.1"/>
</dbReference>
<keyword evidence="10" id="KW-1185">Reference proteome</keyword>
<dbReference type="SUPFAM" id="SSF53850">
    <property type="entry name" value="Periplasmic binding protein-like II"/>
    <property type="match status" value="1"/>
</dbReference>
<keyword evidence="4" id="KW-0564">Palmitate</keyword>
<evidence type="ECO:0000256" key="6">
    <source>
        <dbReference type="PIRNR" id="PIRNR002854"/>
    </source>
</evidence>
<feature type="lipid moiety-binding region" description="S-diacylglycerol cysteine" evidence="7">
    <location>
        <position position="25"/>
    </location>
</feature>
<organism evidence="9 10">
    <name type="scientific">Brachybacterium ginsengisoli</name>
    <dbReference type="NCBI Taxonomy" id="1331682"/>
    <lineage>
        <taxon>Bacteria</taxon>
        <taxon>Bacillati</taxon>
        <taxon>Actinomycetota</taxon>
        <taxon>Actinomycetes</taxon>
        <taxon>Micrococcales</taxon>
        <taxon>Dermabacteraceae</taxon>
        <taxon>Brachybacterium</taxon>
    </lineage>
</organism>
<evidence type="ECO:0000256" key="7">
    <source>
        <dbReference type="PIRSR" id="PIRSR002854-1"/>
    </source>
</evidence>
<evidence type="ECO:0000256" key="2">
    <source>
        <dbReference type="ARBA" id="ARBA00022729"/>
    </source>
</evidence>
<evidence type="ECO:0000313" key="9">
    <source>
        <dbReference type="EMBL" id="ATG56035.1"/>
    </source>
</evidence>
<dbReference type="EMBL" id="CP023564">
    <property type="protein sequence ID" value="ATG56035.1"/>
    <property type="molecule type" value="Genomic_DNA"/>
</dbReference>
<evidence type="ECO:0000256" key="8">
    <source>
        <dbReference type="SAM" id="SignalP"/>
    </source>
</evidence>
<evidence type="ECO:0000256" key="3">
    <source>
        <dbReference type="ARBA" id="ARBA00023136"/>
    </source>
</evidence>
<protein>
    <recommendedName>
        <fullName evidence="6">Lipoprotein</fullName>
    </recommendedName>
</protein>
<feature type="signal peptide" evidence="8">
    <location>
        <begin position="1"/>
        <end position="23"/>
    </location>
</feature>
<dbReference type="Proteomes" id="UP000217889">
    <property type="component" value="Chromosome"/>
</dbReference>
<evidence type="ECO:0000313" key="10">
    <source>
        <dbReference type="Proteomes" id="UP000217889"/>
    </source>
</evidence>
<gene>
    <name evidence="9" type="ORF">CFK41_15555</name>
</gene>
<comment type="similarity">
    <text evidence="6">Belongs to the nlpA lipoprotein family.</text>
</comment>
<feature type="chain" id="PRO_5012809999" description="Lipoprotein" evidence="8">
    <location>
        <begin position="24"/>
        <end position="281"/>
    </location>
</feature>
<dbReference type="PANTHER" id="PTHR30429:SF0">
    <property type="entry name" value="METHIONINE-BINDING LIPOPROTEIN METQ"/>
    <property type="match status" value="1"/>
</dbReference>
<keyword evidence="3" id="KW-0472">Membrane</keyword>
<keyword evidence="2 8" id="KW-0732">Signal</keyword>
<dbReference type="GO" id="GO:0016020">
    <property type="term" value="C:membrane"/>
    <property type="evidence" value="ECO:0007669"/>
    <property type="project" value="UniProtKB-SubCell"/>
</dbReference>
<sequence>MTTFPRRTLLTLSGAGLGALALAACGAGGPEGPTEEGGVTEIAVGASPKPHAEILQYIQDELAADAGLTLTITPYTDYQIPNQALNDGDLDANFYQTPNFLESQTEEKGYEFHGFEGVHIEPMGLYSETIKSLDELKDGDEIAISSDPANRGRGLSLLADNDVITLAEGVESVDATTADIQDNPKNLTFTEIEAAQIPRTLSDFAAGVVNGNYALEAGLKPSEEAIVLEAGEGSPYSNMLVCRAADKDNAGIVKLDELLHSAEVKKFIETTYTDGSVIPAF</sequence>
<dbReference type="PROSITE" id="PS51257">
    <property type="entry name" value="PROKAR_LIPOPROTEIN"/>
    <property type="match status" value="1"/>
</dbReference>
<dbReference type="PANTHER" id="PTHR30429">
    <property type="entry name" value="D-METHIONINE-BINDING LIPOPROTEIN METQ"/>
    <property type="match status" value="1"/>
</dbReference>
<dbReference type="KEGG" id="bgg:CFK41_15555"/>
<evidence type="ECO:0000256" key="1">
    <source>
        <dbReference type="ARBA" id="ARBA00004635"/>
    </source>
</evidence>